<dbReference type="PANTHER" id="PTHR34415:SF1">
    <property type="entry name" value="INTEGRASE CATALYTIC DOMAIN-CONTAINING PROTEIN"/>
    <property type="match status" value="1"/>
</dbReference>
<dbReference type="Pfam" id="PF25273">
    <property type="entry name" value="DUF7869"/>
    <property type="match status" value="1"/>
</dbReference>
<sequence length="591" mass="66642">MEECVARLLNLPSEKRLDLSHFIEDYFVSSRENDSACSSDEKECFVGSEDEDDVVSPVTTKVDASVSTTNCGCTKGRLDVPGSKKKVKGPCSKLFAPIFFLQSRLDMTEIEPKQRDLFILGMIACGNRNTETTACSKRKNHRNAIEQFSGFTKLRIGKKYLDAMIDHYVENGLTPRVRKSGGRACNTKRLSFEDAQKTKTFITNYANTHPCSPRTSGWPQGFWGGPPPFFTHEGGCVQSIHRGPTRNWERLKEQEEHLAFAAQERALYQAMVDDSKSTCQELGITDLQQSPPCSKQISMHYSFDFAQQVHLPSTPLQPGPIYFLVPRKCGLFGVCCEGLPRQVNFLIDEAHSISKGSNSVISYLHYFFRSYGLGETDVHLHCDNCSGQNKNKFMLCYLAWRVAIGLHKTISLNFLVAGHTKFAPDWCFGLVMQAFRRQAVSSLSCMESVVNGSACCNQAQLVGMEDGPSIVPVMDWQKHLGNYGRPLKGIKKMHHFKFDSATLGVVLFRENSDAEWASFNIFNSLDLPQRDPRPIPPSGLDRKRIEYLYHSIRPYVPEEFKDIVCPPPAGLNKRPTTDNDDDDEDRPRKKR</sequence>
<dbReference type="AlphaFoldDB" id="R7TD00"/>
<dbReference type="EMBL" id="AMQN01013696">
    <property type="status" value="NOT_ANNOTATED_CDS"/>
    <property type="molecule type" value="Genomic_DNA"/>
</dbReference>
<dbReference type="HOGENOM" id="CLU_025415_3_1_1"/>
<dbReference type="OrthoDB" id="6094485at2759"/>
<accession>R7TD00</accession>
<reference evidence="4" key="3">
    <citation type="submission" date="2015-06" db="UniProtKB">
        <authorList>
            <consortium name="EnsemblMetazoa"/>
        </authorList>
    </citation>
    <scope>IDENTIFICATION</scope>
</reference>
<protein>
    <recommendedName>
        <fullName evidence="2">DUF7869 domain-containing protein</fullName>
    </recommendedName>
</protein>
<evidence type="ECO:0000313" key="3">
    <source>
        <dbReference type="EMBL" id="ELT91623.1"/>
    </source>
</evidence>
<proteinExistence type="predicted"/>
<dbReference type="EMBL" id="KB310405">
    <property type="protein sequence ID" value="ELT91623.1"/>
    <property type="molecule type" value="Genomic_DNA"/>
</dbReference>
<reference evidence="3 5" key="2">
    <citation type="journal article" date="2013" name="Nature">
        <title>Insights into bilaterian evolution from three spiralian genomes.</title>
        <authorList>
            <person name="Simakov O."/>
            <person name="Marletaz F."/>
            <person name="Cho S.J."/>
            <person name="Edsinger-Gonzales E."/>
            <person name="Havlak P."/>
            <person name="Hellsten U."/>
            <person name="Kuo D.H."/>
            <person name="Larsson T."/>
            <person name="Lv J."/>
            <person name="Arendt D."/>
            <person name="Savage R."/>
            <person name="Osoegawa K."/>
            <person name="de Jong P."/>
            <person name="Grimwood J."/>
            <person name="Chapman J.A."/>
            <person name="Shapiro H."/>
            <person name="Aerts A."/>
            <person name="Otillar R.P."/>
            <person name="Terry A.Y."/>
            <person name="Boore J.L."/>
            <person name="Grigoriev I.V."/>
            <person name="Lindberg D.R."/>
            <person name="Seaver E.C."/>
            <person name="Weisblat D.A."/>
            <person name="Putnam N.H."/>
            <person name="Rokhsar D.S."/>
        </authorList>
    </citation>
    <scope>NUCLEOTIDE SEQUENCE</scope>
    <source>
        <strain evidence="3 5">I ESC-2004</strain>
    </source>
</reference>
<feature type="region of interest" description="Disordered" evidence="1">
    <location>
        <begin position="561"/>
        <end position="591"/>
    </location>
</feature>
<gene>
    <name evidence="3" type="ORF">CAPTEDRAFT_211642</name>
</gene>
<evidence type="ECO:0000259" key="2">
    <source>
        <dbReference type="Pfam" id="PF25273"/>
    </source>
</evidence>
<dbReference type="STRING" id="283909.R7TD00"/>
<dbReference type="Proteomes" id="UP000014760">
    <property type="component" value="Unassembled WGS sequence"/>
</dbReference>
<dbReference type="InterPro" id="IPR057191">
    <property type="entry name" value="DUF7869"/>
</dbReference>
<feature type="domain" description="DUF7869" evidence="2">
    <location>
        <begin position="331"/>
        <end position="502"/>
    </location>
</feature>
<evidence type="ECO:0000313" key="5">
    <source>
        <dbReference type="Proteomes" id="UP000014760"/>
    </source>
</evidence>
<keyword evidence="5" id="KW-1185">Reference proteome</keyword>
<evidence type="ECO:0000256" key="1">
    <source>
        <dbReference type="SAM" id="MobiDB-lite"/>
    </source>
</evidence>
<reference evidence="5" key="1">
    <citation type="submission" date="2012-12" db="EMBL/GenBank/DDBJ databases">
        <authorList>
            <person name="Hellsten U."/>
            <person name="Grimwood J."/>
            <person name="Chapman J.A."/>
            <person name="Shapiro H."/>
            <person name="Aerts A."/>
            <person name="Otillar R.P."/>
            <person name="Terry A.Y."/>
            <person name="Boore J.L."/>
            <person name="Simakov O."/>
            <person name="Marletaz F."/>
            <person name="Cho S.-J."/>
            <person name="Edsinger-Gonzales E."/>
            <person name="Havlak P."/>
            <person name="Kuo D.-H."/>
            <person name="Larsson T."/>
            <person name="Lv J."/>
            <person name="Arendt D."/>
            <person name="Savage R."/>
            <person name="Osoegawa K."/>
            <person name="de Jong P."/>
            <person name="Lindberg D.R."/>
            <person name="Seaver E.C."/>
            <person name="Weisblat D.A."/>
            <person name="Putnam N.H."/>
            <person name="Grigoriev I.V."/>
            <person name="Rokhsar D.S."/>
        </authorList>
    </citation>
    <scope>NUCLEOTIDE SEQUENCE</scope>
    <source>
        <strain evidence="5">I ESC-2004</strain>
    </source>
</reference>
<evidence type="ECO:0000313" key="4">
    <source>
        <dbReference type="EnsemblMetazoa" id="CapteP211642"/>
    </source>
</evidence>
<dbReference type="EnsemblMetazoa" id="CapteT211642">
    <property type="protein sequence ID" value="CapteP211642"/>
    <property type="gene ID" value="CapteG211642"/>
</dbReference>
<name>R7TD00_CAPTE</name>
<dbReference type="PANTHER" id="PTHR34415">
    <property type="entry name" value="INTEGRASE CATALYTIC DOMAIN-CONTAINING PROTEIN"/>
    <property type="match status" value="1"/>
</dbReference>
<dbReference type="OMA" id="IPVYLEY"/>
<organism evidence="3">
    <name type="scientific">Capitella teleta</name>
    <name type="common">Polychaete worm</name>
    <dbReference type="NCBI Taxonomy" id="283909"/>
    <lineage>
        <taxon>Eukaryota</taxon>
        <taxon>Metazoa</taxon>
        <taxon>Spiralia</taxon>
        <taxon>Lophotrochozoa</taxon>
        <taxon>Annelida</taxon>
        <taxon>Polychaeta</taxon>
        <taxon>Sedentaria</taxon>
        <taxon>Scolecida</taxon>
        <taxon>Capitellidae</taxon>
        <taxon>Capitella</taxon>
    </lineage>
</organism>